<proteinExistence type="predicted"/>
<evidence type="ECO:0000259" key="11">
    <source>
        <dbReference type="PROSITE" id="PS50011"/>
    </source>
</evidence>
<dbReference type="PROSITE" id="PS00107">
    <property type="entry name" value="PROTEIN_KINASE_ATP"/>
    <property type="match status" value="1"/>
</dbReference>
<organism evidence="12 13">
    <name type="scientific">Crassostrea virginica</name>
    <name type="common">Eastern oyster</name>
    <dbReference type="NCBI Taxonomy" id="6565"/>
    <lineage>
        <taxon>Eukaryota</taxon>
        <taxon>Metazoa</taxon>
        <taxon>Spiralia</taxon>
        <taxon>Lophotrochozoa</taxon>
        <taxon>Mollusca</taxon>
        <taxon>Bivalvia</taxon>
        <taxon>Autobranchia</taxon>
        <taxon>Pteriomorphia</taxon>
        <taxon>Ostreida</taxon>
        <taxon>Ostreoidea</taxon>
        <taxon>Ostreidae</taxon>
        <taxon>Crassostrea</taxon>
    </lineage>
</organism>
<sequence>MNAYRATENYVYKTDECIGRGATGDVYKGVHKVTGEQCALKLCDPRFTQQLQREVEAMRQLQHPNITKFYQLEYDKESGKPILAMELCEKGNLLEVLREPSNSLGLAEEEFLRFFRHLVSGMKHLRQNGFSHRDIKPGNILVCIADDGSYVYKLSDFGTAKPLKDGDFFQSLVGTEEYLHPDIFKAAFIDRHRPREFDISVDLWSLGATLYHTATGKVPFQPFHGRGDKHTMFQMISKKDSGVISGEQTSATGTIVWSKELPKTCQLSRYLRDTLTDFLVRLLECQPERMWTFDGFFEAADDLLQKHRLHLFSVVDCQLHLIYMDPAQKFSELQKNVKEQTCIPIKSPYFMLHNHDLRESVSVEDPVRSYPVTSAEEPIMVLPLREGTSLTAASTTPIESMLDLVNEMNPQFPITDVQSRDEDYRAARSMCVTTALILKAILQAALACKLLCKTSRDCRYEARQKYTTLRSSIKNLEARHRDIKQVTETDHRKSSSVLFRTITVDGDDAGDDFDEIQSKLNFCTSLLKQSKERHRKMEELTKLMDCIKQDHMTANVERTFSQMTNILQKFSEYRKLPRLSYHEKKLYNFDKTSMTFHYQHVVSNLKKVKDSMTTTFQTFRKWHSAFVEVLEIHEKKDEAILGVSKQLQELVSTFKSCEGRNEPASTLPSVWKPSVQKPSLKQRHLAEQVKKRVTVMSKDMSETKQMAEESRQHMESLTSLMLEDFEDCDLSD</sequence>
<dbReference type="InterPro" id="IPR051180">
    <property type="entry name" value="IKK"/>
</dbReference>
<keyword evidence="3" id="KW-0963">Cytoplasm</keyword>
<dbReference type="EC" id="2.7.11.10" evidence="2"/>
<dbReference type="SMART" id="SM00220">
    <property type="entry name" value="S_TKc"/>
    <property type="match status" value="1"/>
</dbReference>
<evidence type="ECO:0000256" key="1">
    <source>
        <dbReference type="ARBA" id="ARBA00004496"/>
    </source>
</evidence>
<evidence type="ECO:0000313" key="12">
    <source>
        <dbReference type="Proteomes" id="UP000694844"/>
    </source>
</evidence>
<dbReference type="Gene3D" id="1.20.1270.420">
    <property type="match status" value="1"/>
</dbReference>
<evidence type="ECO:0000256" key="4">
    <source>
        <dbReference type="ARBA" id="ARBA00022527"/>
    </source>
</evidence>
<comment type="catalytic activity">
    <reaction evidence="9">
        <text>L-seryl-[I-kappa-B protein] + ATP = O-phospho-L-seryl-[I-kappa-B protein] + ADP + H(+)</text>
        <dbReference type="Rhea" id="RHEA:19073"/>
        <dbReference type="Rhea" id="RHEA-COMP:13698"/>
        <dbReference type="Rhea" id="RHEA-COMP:13699"/>
        <dbReference type="ChEBI" id="CHEBI:15378"/>
        <dbReference type="ChEBI" id="CHEBI:29999"/>
        <dbReference type="ChEBI" id="CHEBI:30616"/>
        <dbReference type="ChEBI" id="CHEBI:83421"/>
        <dbReference type="ChEBI" id="CHEBI:456216"/>
        <dbReference type="EC" id="2.7.11.10"/>
    </reaction>
</comment>
<feature type="binding site" evidence="10">
    <location>
        <position position="41"/>
    </location>
    <ligand>
        <name>ATP</name>
        <dbReference type="ChEBI" id="CHEBI:30616"/>
    </ligand>
</feature>
<dbReference type="InterPro" id="IPR011009">
    <property type="entry name" value="Kinase-like_dom_sf"/>
</dbReference>
<dbReference type="AlphaFoldDB" id="A0A8B8B475"/>
<dbReference type="FunFam" id="1.10.510.10:FF:000100">
    <property type="entry name" value="inhibitor of nuclear factor kappa-B kinase subunit epsilon"/>
    <property type="match status" value="1"/>
</dbReference>
<keyword evidence="5" id="KW-0808">Transferase</keyword>
<dbReference type="InterPro" id="IPR041087">
    <property type="entry name" value="TBK1_ULD"/>
</dbReference>
<dbReference type="GeneID" id="111107340"/>
<dbReference type="InterPro" id="IPR008271">
    <property type="entry name" value="Ser/Thr_kinase_AS"/>
</dbReference>
<keyword evidence="8 10" id="KW-0067">ATP-binding</keyword>
<dbReference type="Proteomes" id="UP000694844">
    <property type="component" value="Chromosome 8"/>
</dbReference>
<dbReference type="SUPFAM" id="SSF56112">
    <property type="entry name" value="Protein kinase-like (PK-like)"/>
    <property type="match status" value="1"/>
</dbReference>
<evidence type="ECO:0000256" key="5">
    <source>
        <dbReference type="ARBA" id="ARBA00022679"/>
    </source>
</evidence>
<dbReference type="Gene3D" id="3.10.20.90">
    <property type="entry name" value="Phosphatidylinositol 3-kinase Catalytic Subunit, Chain A, domain 1"/>
    <property type="match status" value="1"/>
</dbReference>
<dbReference type="RefSeq" id="XP_022298210.1">
    <property type="nucleotide sequence ID" value="XM_022442502.1"/>
</dbReference>
<name>A0A8B8B475_CRAVI</name>
<keyword evidence="4" id="KW-0723">Serine/threonine-protein kinase</keyword>
<dbReference type="Gene3D" id="1.10.510.10">
    <property type="entry name" value="Transferase(Phosphotransferase) domain 1"/>
    <property type="match status" value="1"/>
</dbReference>
<dbReference type="Gene3D" id="3.30.200.20">
    <property type="entry name" value="Phosphorylase Kinase, domain 1"/>
    <property type="match status" value="1"/>
</dbReference>
<evidence type="ECO:0000256" key="8">
    <source>
        <dbReference type="ARBA" id="ARBA00022840"/>
    </source>
</evidence>
<dbReference type="InterPro" id="IPR000719">
    <property type="entry name" value="Prot_kinase_dom"/>
</dbReference>
<reference evidence="13" key="1">
    <citation type="submission" date="2025-08" db="UniProtKB">
        <authorList>
            <consortium name="RefSeq"/>
        </authorList>
    </citation>
    <scope>IDENTIFICATION</scope>
    <source>
        <tissue evidence="13">Whole sample</tissue>
    </source>
</reference>
<comment type="subcellular location">
    <subcellularLocation>
        <location evidence="1">Cytoplasm</location>
    </subcellularLocation>
</comment>
<keyword evidence="12" id="KW-1185">Reference proteome</keyword>
<evidence type="ECO:0000313" key="13">
    <source>
        <dbReference type="RefSeq" id="XP_022298210.1"/>
    </source>
</evidence>
<keyword evidence="6 10" id="KW-0547">Nucleotide-binding</keyword>
<feature type="domain" description="Protein kinase" evidence="11">
    <location>
        <begin position="12"/>
        <end position="304"/>
    </location>
</feature>
<keyword evidence="7" id="KW-0418">Kinase</keyword>
<dbReference type="GO" id="GO:0008384">
    <property type="term" value="F:IkappaB kinase activity"/>
    <property type="evidence" value="ECO:0007669"/>
    <property type="project" value="UniProtKB-EC"/>
</dbReference>
<dbReference type="GO" id="GO:0005737">
    <property type="term" value="C:cytoplasm"/>
    <property type="evidence" value="ECO:0007669"/>
    <property type="project" value="UniProtKB-SubCell"/>
</dbReference>
<dbReference type="PROSITE" id="PS50011">
    <property type="entry name" value="PROTEIN_KINASE_DOM"/>
    <property type="match status" value="1"/>
</dbReference>
<protein>
    <recommendedName>
        <fullName evidence="2">IkappaB kinase</fullName>
        <ecNumber evidence="2">2.7.11.10</ecNumber>
    </recommendedName>
</protein>
<dbReference type="InterPro" id="IPR017441">
    <property type="entry name" value="Protein_kinase_ATP_BS"/>
</dbReference>
<dbReference type="GO" id="GO:0005524">
    <property type="term" value="F:ATP binding"/>
    <property type="evidence" value="ECO:0007669"/>
    <property type="project" value="UniProtKB-UniRule"/>
</dbReference>
<evidence type="ECO:0000256" key="9">
    <source>
        <dbReference type="ARBA" id="ARBA00048789"/>
    </source>
</evidence>
<evidence type="ECO:0000256" key="2">
    <source>
        <dbReference type="ARBA" id="ARBA00012442"/>
    </source>
</evidence>
<accession>A0A8B8B475</accession>
<dbReference type="Pfam" id="PF18396">
    <property type="entry name" value="TBK1_ULD"/>
    <property type="match status" value="1"/>
</dbReference>
<dbReference type="OrthoDB" id="10013850at2759"/>
<evidence type="ECO:0000256" key="7">
    <source>
        <dbReference type="ARBA" id="ARBA00022777"/>
    </source>
</evidence>
<dbReference type="PANTHER" id="PTHR22969">
    <property type="entry name" value="IKB KINASE"/>
    <property type="match status" value="1"/>
</dbReference>
<dbReference type="CDD" id="cd12219">
    <property type="entry name" value="Ubl_TBK1_like"/>
    <property type="match status" value="1"/>
</dbReference>
<evidence type="ECO:0000256" key="3">
    <source>
        <dbReference type="ARBA" id="ARBA00022490"/>
    </source>
</evidence>
<dbReference type="Pfam" id="PF00069">
    <property type="entry name" value="Pkinase"/>
    <property type="match status" value="1"/>
</dbReference>
<dbReference type="KEGG" id="cvn:111107340"/>
<evidence type="ECO:0000256" key="10">
    <source>
        <dbReference type="PROSITE-ProRule" id="PRU10141"/>
    </source>
</evidence>
<evidence type="ECO:0000256" key="6">
    <source>
        <dbReference type="ARBA" id="ARBA00022741"/>
    </source>
</evidence>
<dbReference type="PANTHER" id="PTHR22969:SF15">
    <property type="entry name" value="FI05319P"/>
    <property type="match status" value="1"/>
</dbReference>
<gene>
    <name evidence="13" type="primary">LOC111107340</name>
</gene>
<dbReference type="PROSITE" id="PS00108">
    <property type="entry name" value="PROTEIN_KINASE_ST"/>
    <property type="match status" value="1"/>
</dbReference>